<dbReference type="RefSeq" id="WP_109747971.1">
    <property type="nucleotide sequence ID" value="NZ_JANKBI010000014.1"/>
</dbReference>
<evidence type="ECO:0000313" key="3">
    <source>
        <dbReference type="Proteomes" id="UP000245412"/>
    </source>
</evidence>
<dbReference type="CDD" id="cd07750">
    <property type="entry name" value="PolyPPase_VTC_like"/>
    <property type="match status" value="1"/>
</dbReference>
<evidence type="ECO:0000313" key="2">
    <source>
        <dbReference type="EMBL" id="PWJ73109.1"/>
    </source>
</evidence>
<comment type="caution">
    <text evidence="2">The sequence shown here is derived from an EMBL/GenBank/DDBJ whole genome shotgun (WGS) entry which is preliminary data.</text>
</comment>
<dbReference type="InterPro" id="IPR042267">
    <property type="entry name" value="VTC_sf"/>
</dbReference>
<evidence type="ECO:0000259" key="1">
    <source>
        <dbReference type="Pfam" id="PF09359"/>
    </source>
</evidence>
<proteinExistence type="predicted"/>
<protein>
    <submittedName>
        <fullName evidence="2">VTC domain-containing protein</fullName>
    </submittedName>
</protein>
<dbReference type="Pfam" id="PF09359">
    <property type="entry name" value="VTC"/>
    <property type="match status" value="1"/>
</dbReference>
<dbReference type="Gene3D" id="3.20.100.30">
    <property type="entry name" value="VTC, catalytic tunnel domain"/>
    <property type="match status" value="1"/>
</dbReference>
<gene>
    <name evidence="2" type="ORF">C7383_11477</name>
</gene>
<accession>A0AB73SZX8</accession>
<dbReference type="InterPro" id="IPR018966">
    <property type="entry name" value="VTC_domain"/>
</dbReference>
<dbReference type="GO" id="GO:0006799">
    <property type="term" value="P:polyphosphate biosynthetic process"/>
    <property type="evidence" value="ECO:0007669"/>
    <property type="project" value="UniProtKB-ARBA"/>
</dbReference>
<sequence length="247" mass="28629">MSEQEIFQRYEKKYLLEEGQFQLLKKELEGKMTMDQYGKHTICNIYFDTPDYLLIRTSLEKPVYKEKLRLRSYGIPKEEDLVFVELKKKYYGIVYKRRAAMKMSDARAYLYEGKREGKKGQVIKEVNYTLDKYGLEPKVYLSYDRIAMFGNMDPNLRVTFDFNIRGRNTALDLTNGVYGENILGNGQVLMEVKTAGAIPVWMARILGEAGIFTTSFSKYGEFYKQEIIQDVFGDQVQKTAKGGSNCA</sequence>
<organism evidence="2 3">
    <name type="scientific">Murimonas intestini</name>
    <dbReference type="NCBI Taxonomy" id="1337051"/>
    <lineage>
        <taxon>Bacteria</taxon>
        <taxon>Bacillati</taxon>
        <taxon>Bacillota</taxon>
        <taxon>Clostridia</taxon>
        <taxon>Lachnospirales</taxon>
        <taxon>Lachnospiraceae</taxon>
        <taxon>Murimonas</taxon>
    </lineage>
</organism>
<reference evidence="2 3" key="1">
    <citation type="submission" date="2018-05" db="EMBL/GenBank/DDBJ databases">
        <authorList>
            <person name="Goeker M."/>
            <person name="Huntemann M."/>
            <person name="Clum A."/>
            <person name="Pillay M."/>
            <person name="Palaniappan K."/>
            <person name="Varghese N."/>
            <person name="Mikhailova N."/>
            <person name="Stamatis D."/>
            <person name="Reddy T."/>
            <person name="Daum C."/>
            <person name="Shapiro N."/>
            <person name="Ivanova N."/>
            <person name="Kyrpides N."/>
            <person name="Woyke T."/>
        </authorList>
    </citation>
    <scope>NUCLEOTIDE SEQUENCE [LARGE SCALE GENOMIC DNA]</scope>
    <source>
        <strain evidence="2 3">DSM 26524</strain>
    </source>
</reference>
<name>A0AB73SZX8_9FIRM</name>
<feature type="domain" description="VTC" evidence="1">
    <location>
        <begin position="8"/>
        <end position="222"/>
    </location>
</feature>
<dbReference type="EMBL" id="QGGY01000014">
    <property type="protein sequence ID" value="PWJ73109.1"/>
    <property type="molecule type" value="Genomic_DNA"/>
</dbReference>
<dbReference type="AlphaFoldDB" id="A0AB73SZX8"/>
<keyword evidence="3" id="KW-1185">Reference proteome</keyword>
<dbReference type="Proteomes" id="UP000245412">
    <property type="component" value="Unassembled WGS sequence"/>
</dbReference>